<dbReference type="EC" id="2.3.1.51" evidence="5"/>
<feature type="transmembrane region" description="Helical" evidence="8">
    <location>
        <begin position="12"/>
        <end position="34"/>
    </location>
</feature>
<dbReference type="PANTHER" id="PTHR10983:SF56">
    <property type="entry name" value="1-ACYLGLYCEROL-3-PHOSPHATE O-ACYLTRANSFERASE"/>
    <property type="match status" value="1"/>
</dbReference>
<evidence type="ECO:0000259" key="9">
    <source>
        <dbReference type="SMART" id="SM00563"/>
    </source>
</evidence>
<evidence type="ECO:0000256" key="1">
    <source>
        <dbReference type="ARBA" id="ARBA00001141"/>
    </source>
</evidence>
<keyword evidence="8" id="KW-0472">Membrane</keyword>
<dbReference type="Proteomes" id="UP001188597">
    <property type="component" value="Unassembled WGS sequence"/>
</dbReference>
<comment type="catalytic activity">
    <reaction evidence="1">
        <text>a 1-acyl-sn-glycero-3-phosphate + an acyl-CoA = a 1,2-diacyl-sn-glycero-3-phosphate + CoA</text>
        <dbReference type="Rhea" id="RHEA:19709"/>
        <dbReference type="ChEBI" id="CHEBI:57287"/>
        <dbReference type="ChEBI" id="CHEBI:57970"/>
        <dbReference type="ChEBI" id="CHEBI:58342"/>
        <dbReference type="ChEBI" id="CHEBI:58608"/>
        <dbReference type="EC" id="2.3.1.51"/>
    </reaction>
</comment>
<comment type="pathway">
    <text evidence="3">Lipid metabolism.</text>
</comment>
<dbReference type="AlphaFoldDB" id="A0AA88VCW3"/>
<dbReference type="InterPro" id="IPR032098">
    <property type="entry name" value="Acyltransf_C"/>
</dbReference>
<dbReference type="EMBL" id="JAVXUP010002204">
    <property type="protein sequence ID" value="KAK3004809.1"/>
    <property type="molecule type" value="Genomic_DNA"/>
</dbReference>
<proteinExistence type="inferred from homology"/>
<reference evidence="10" key="1">
    <citation type="submission" date="2022-12" db="EMBL/GenBank/DDBJ databases">
        <title>Draft genome assemblies for two species of Escallonia (Escalloniales).</title>
        <authorList>
            <person name="Chanderbali A."/>
            <person name="Dervinis C."/>
            <person name="Anghel I."/>
            <person name="Soltis D."/>
            <person name="Soltis P."/>
            <person name="Zapata F."/>
        </authorList>
    </citation>
    <scope>NUCLEOTIDE SEQUENCE</scope>
    <source>
        <strain evidence="10">UCBG64.0493</strain>
        <tissue evidence="10">Leaf</tissue>
    </source>
</reference>
<dbReference type="SMART" id="SM00563">
    <property type="entry name" value="PlsC"/>
    <property type="match status" value="1"/>
</dbReference>
<dbReference type="Pfam" id="PF16076">
    <property type="entry name" value="Acyltransf_C"/>
    <property type="match status" value="1"/>
</dbReference>
<accession>A0AA88VCW3</accession>
<dbReference type="PANTHER" id="PTHR10983">
    <property type="entry name" value="1-ACYLGLYCEROL-3-PHOSPHATE ACYLTRANSFERASE-RELATED"/>
    <property type="match status" value="1"/>
</dbReference>
<keyword evidence="7" id="KW-0012">Acyltransferase</keyword>
<dbReference type="SUPFAM" id="SSF69593">
    <property type="entry name" value="Glycerol-3-phosphate (1)-acyltransferase"/>
    <property type="match status" value="1"/>
</dbReference>
<comment type="similarity">
    <text evidence="4">Belongs to the 1-acyl-sn-glycerol-3-phosphate acyltransferase family.</text>
</comment>
<keyword evidence="8" id="KW-1133">Transmembrane helix</keyword>
<evidence type="ECO:0000256" key="8">
    <source>
        <dbReference type="SAM" id="Phobius"/>
    </source>
</evidence>
<feature type="transmembrane region" description="Helical" evidence="8">
    <location>
        <begin position="96"/>
        <end position="118"/>
    </location>
</feature>
<evidence type="ECO:0000256" key="7">
    <source>
        <dbReference type="ARBA" id="ARBA00023315"/>
    </source>
</evidence>
<comment type="pathway">
    <text evidence="2">Phospholipid metabolism; CDP-diacylglycerol biosynthesis; CDP-diacylglycerol from sn-glycerol 3-phosphate: step 2/3.</text>
</comment>
<evidence type="ECO:0000256" key="2">
    <source>
        <dbReference type="ARBA" id="ARBA00004728"/>
    </source>
</evidence>
<keyword evidence="8" id="KW-0812">Transmembrane</keyword>
<keyword evidence="6" id="KW-0808">Transferase</keyword>
<keyword evidence="11" id="KW-1185">Reference proteome</keyword>
<evidence type="ECO:0000256" key="5">
    <source>
        <dbReference type="ARBA" id="ARBA00013211"/>
    </source>
</evidence>
<feature type="domain" description="Phospholipid/glycerol acyltransferase" evidence="9">
    <location>
        <begin position="84"/>
        <end position="204"/>
    </location>
</feature>
<dbReference type="GO" id="GO:0003841">
    <property type="term" value="F:1-acylglycerol-3-phosphate O-acyltransferase activity"/>
    <property type="evidence" value="ECO:0007669"/>
    <property type="project" value="UniProtKB-EC"/>
</dbReference>
<name>A0AA88VCW3_9ASTE</name>
<organism evidence="10 11">
    <name type="scientific">Escallonia herrerae</name>
    <dbReference type="NCBI Taxonomy" id="1293975"/>
    <lineage>
        <taxon>Eukaryota</taxon>
        <taxon>Viridiplantae</taxon>
        <taxon>Streptophyta</taxon>
        <taxon>Embryophyta</taxon>
        <taxon>Tracheophyta</taxon>
        <taxon>Spermatophyta</taxon>
        <taxon>Magnoliopsida</taxon>
        <taxon>eudicotyledons</taxon>
        <taxon>Gunneridae</taxon>
        <taxon>Pentapetalae</taxon>
        <taxon>asterids</taxon>
        <taxon>campanulids</taxon>
        <taxon>Escalloniales</taxon>
        <taxon>Escalloniaceae</taxon>
        <taxon>Escallonia</taxon>
    </lineage>
</organism>
<evidence type="ECO:0000313" key="11">
    <source>
        <dbReference type="Proteomes" id="UP001188597"/>
    </source>
</evidence>
<evidence type="ECO:0000313" key="10">
    <source>
        <dbReference type="EMBL" id="KAK3004809.1"/>
    </source>
</evidence>
<evidence type="ECO:0000256" key="4">
    <source>
        <dbReference type="ARBA" id="ARBA00008655"/>
    </source>
</evidence>
<comment type="caution">
    <text evidence="10">The sequence shown here is derived from an EMBL/GenBank/DDBJ whole genome shotgun (WGS) entry which is preliminary data.</text>
</comment>
<sequence length="446" mass="50534">MELLIKAMLGAIMIPLFIFAGLMINLLQVACFLFLQPLSKNMFRRISGVLKELFVLVMIPWAYNYKIQLYTDLETYKALGKEHGIFMSNHKCTIDILILMYIAQIAGWLEWFSGSIYVKRDWSKDEQTLKVVCWAQWLMELQFYFASQQSLPALKDFPGTIWLTIFVEGTRFTLQKLSAARKYANSMGLPIPKNVLVPRTKGFVSVVRHTRSFVPAVYDVTIAVPRNQFPSVMTLITWQHCVVKVHIKRFAMKELPEYDDGVAKWCKARFEAKDAMLDKFLAEDTFSEQECYEIKPKKRLSKLAMTEFSMEKAASARVLTGEGLGDGAERVLTDAGEDCRAGEVPELLGLHDKFLKEIAWSVVFPDGLVYDISAPALKRLAMRLSVDSIEEQEHKVVLNAPNLEYLDLHDEVLAEYGVQNMSSLVGAGLEGCENTSKGTKSGYENA</sequence>
<protein>
    <recommendedName>
        <fullName evidence="5">1-acylglycerol-3-phosphate O-acyltransferase</fullName>
        <ecNumber evidence="5">2.3.1.51</ecNumber>
    </recommendedName>
</protein>
<gene>
    <name evidence="10" type="ORF">RJ639_018435</name>
</gene>
<evidence type="ECO:0000256" key="3">
    <source>
        <dbReference type="ARBA" id="ARBA00005189"/>
    </source>
</evidence>
<dbReference type="GO" id="GO:0012505">
    <property type="term" value="C:endomembrane system"/>
    <property type="evidence" value="ECO:0007669"/>
    <property type="project" value="TreeGrafter"/>
</dbReference>
<evidence type="ECO:0000256" key="6">
    <source>
        <dbReference type="ARBA" id="ARBA00022679"/>
    </source>
</evidence>
<dbReference type="InterPro" id="IPR002123">
    <property type="entry name" value="Plipid/glycerol_acylTrfase"/>
</dbReference>
<dbReference type="CDD" id="cd07990">
    <property type="entry name" value="LPLAT_LCLAT1-like"/>
    <property type="match status" value="1"/>
</dbReference>